<organism evidence="1 2">
    <name type="scientific">Streptomyces virens</name>
    <dbReference type="NCBI Taxonomy" id="285572"/>
    <lineage>
        <taxon>Bacteria</taxon>
        <taxon>Bacillati</taxon>
        <taxon>Actinomycetota</taxon>
        <taxon>Actinomycetes</taxon>
        <taxon>Kitasatosporales</taxon>
        <taxon>Streptomycetaceae</taxon>
        <taxon>Streptomyces</taxon>
    </lineage>
</organism>
<comment type="caution">
    <text evidence="1">The sequence shown here is derived from an EMBL/GenBank/DDBJ whole genome shotgun (WGS) entry which is preliminary data.</text>
</comment>
<gene>
    <name evidence="1" type="ORF">GCM10010451_39810</name>
</gene>
<dbReference type="PROSITE" id="PS51257">
    <property type="entry name" value="PROKAR_LIPOPROTEIN"/>
    <property type="match status" value="1"/>
</dbReference>
<name>A0ABP6PTE7_9ACTN</name>
<evidence type="ECO:0008006" key="3">
    <source>
        <dbReference type="Google" id="ProtNLM"/>
    </source>
</evidence>
<proteinExistence type="predicted"/>
<dbReference type="EMBL" id="BAAAUH010000030">
    <property type="protein sequence ID" value="GAA3186521.1"/>
    <property type="molecule type" value="Genomic_DNA"/>
</dbReference>
<protein>
    <recommendedName>
        <fullName evidence="3">Lipoprotein</fullName>
    </recommendedName>
</protein>
<evidence type="ECO:0000313" key="2">
    <source>
        <dbReference type="Proteomes" id="UP001501866"/>
    </source>
</evidence>
<keyword evidence="2" id="KW-1185">Reference proteome</keyword>
<reference evidence="2" key="1">
    <citation type="journal article" date="2019" name="Int. J. Syst. Evol. Microbiol.">
        <title>The Global Catalogue of Microorganisms (GCM) 10K type strain sequencing project: providing services to taxonomists for standard genome sequencing and annotation.</title>
        <authorList>
            <consortium name="The Broad Institute Genomics Platform"/>
            <consortium name="The Broad Institute Genome Sequencing Center for Infectious Disease"/>
            <person name="Wu L."/>
            <person name="Ma J."/>
        </authorList>
    </citation>
    <scope>NUCLEOTIDE SEQUENCE [LARGE SCALE GENOMIC DNA]</scope>
    <source>
        <strain evidence="2">JCM 9095</strain>
    </source>
</reference>
<sequence length="177" mass="19074">MKIKLGAIALALPIAFITLIGCSVADSSKSTEIPSSGTSTSSAAAKEAEKVSSELYTLIGLKGKATDTGPGVKECGKKDPEKYFQIFHSWSFIPASSEQLDGTMERLKADLPKHGWKVVAFGPDSSRNKNLSLTADNTAKKFSVDITYRAKGKPPYLNFFVVSGCYQIPDGDKIEQF</sequence>
<evidence type="ECO:0000313" key="1">
    <source>
        <dbReference type="EMBL" id="GAA3186521.1"/>
    </source>
</evidence>
<accession>A0ABP6PTE7</accession>
<dbReference type="Proteomes" id="UP001501866">
    <property type="component" value="Unassembled WGS sequence"/>
</dbReference>